<dbReference type="PANTHER" id="PTHR43877">
    <property type="entry name" value="AMINOALKYLPHOSPHONATE N-ACETYLTRANSFERASE-RELATED-RELATED"/>
    <property type="match status" value="1"/>
</dbReference>
<dbReference type="CDD" id="cd04301">
    <property type="entry name" value="NAT_SF"/>
    <property type="match status" value="2"/>
</dbReference>
<protein>
    <submittedName>
        <fullName evidence="4">Putative GCN5-related N-acetyltransferase</fullName>
    </submittedName>
</protein>
<evidence type="ECO:0000256" key="2">
    <source>
        <dbReference type="ARBA" id="ARBA00023315"/>
    </source>
</evidence>
<dbReference type="AlphaFoldDB" id="I0HDH3"/>
<feature type="domain" description="N-acetyltransferase" evidence="3">
    <location>
        <begin position="1"/>
        <end position="117"/>
    </location>
</feature>
<keyword evidence="2" id="KW-0012">Acyltransferase</keyword>
<sequence>MTAVSVRLILLHDPAANRLAWLASGPDGRPLGTAFLRVPTGGVADLEIRVHPAERRAGVGTRLLDAAVAAAEERGLPGVLTEAVPEGSDAEAFYLRHGLRRVLSLSYTRLDLAGTLPDVTETPGYRLAHWEGVVPPELAETFARSRRAMDDMPMDDAGYVPQPWDVARLHAVAEAVARRGETLRTTAAIGPDGEIAGFTEVVVGESAEGQHYGTGVLPEHRGRGLARWMKAAQIRAVRERFPRLTGLLADTADSNAAMRRVNASLGYVHTHRSRLYQKDLPCAPSGS</sequence>
<keyword evidence="1 4" id="KW-0808">Transferase</keyword>
<feature type="domain" description="N-acetyltransferase" evidence="3">
    <location>
        <begin position="136"/>
        <end position="287"/>
    </location>
</feature>
<dbReference type="PROSITE" id="PS51186">
    <property type="entry name" value="GNAT"/>
    <property type="match status" value="2"/>
</dbReference>
<evidence type="ECO:0000259" key="3">
    <source>
        <dbReference type="PROSITE" id="PS51186"/>
    </source>
</evidence>
<dbReference type="Proteomes" id="UP000007882">
    <property type="component" value="Chromosome"/>
</dbReference>
<dbReference type="Gene3D" id="3.40.630.30">
    <property type="match status" value="1"/>
</dbReference>
<gene>
    <name evidence="4" type="ordered locus">AMIS_58400</name>
</gene>
<keyword evidence="5" id="KW-1185">Reference proteome</keyword>
<evidence type="ECO:0000256" key="1">
    <source>
        <dbReference type="ARBA" id="ARBA00022679"/>
    </source>
</evidence>
<dbReference type="HOGENOM" id="CLU_043786_0_0_11"/>
<dbReference type="KEGG" id="ams:AMIS_58400"/>
<organism evidence="4 5">
    <name type="scientific">Actinoplanes missouriensis (strain ATCC 14538 / DSM 43046 / CBS 188.64 / JCM 3121 / NBRC 102363 / NCIMB 12654 / NRRL B-3342 / UNCC 431)</name>
    <dbReference type="NCBI Taxonomy" id="512565"/>
    <lineage>
        <taxon>Bacteria</taxon>
        <taxon>Bacillati</taxon>
        <taxon>Actinomycetota</taxon>
        <taxon>Actinomycetes</taxon>
        <taxon>Micromonosporales</taxon>
        <taxon>Micromonosporaceae</taxon>
        <taxon>Actinoplanes</taxon>
    </lineage>
</organism>
<dbReference type="InterPro" id="IPR000182">
    <property type="entry name" value="GNAT_dom"/>
</dbReference>
<dbReference type="SUPFAM" id="SSF55729">
    <property type="entry name" value="Acyl-CoA N-acyltransferases (Nat)"/>
    <property type="match status" value="2"/>
</dbReference>
<dbReference type="InterPro" id="IPR016181">
    <property type="entry name" value="Acyl_CoA_acyltransferase"/>
</dbReference>
<dbReference type="PATRIC" id="fig|512565.3.peg.5838"/>
<dbReference type="eggNOG" id="COG0456">
    <property type="taxonomic scope" value="Bacteria"/>
</dbReference>
<proteinExistence type="predicted"/>
<accession>I0HDH3</accession>
<dbReference type="Pfam" id="PF00583">
    <property type="entry name" value="Acetyltransf_1"/>
    <property type="match status" value="2"/>
</dbReference>
<dbReference type="EMBL" id="AP012319">
    <property type="protein sequence ID" value="BAL91060.1"/>
    <property type="molecule type" value="Genomic_DNA"/>
</dbReference>
<dbReference type="InterPro" id="IPR050832">
    <property type="entry name" value="Bact_Acetyltransf"/>
</dbReference>
<name>I0HDH3_ACTM4</name>
<dbReference type="PANTHER" id="PTHR43877:SF1">
    <property type="entry name" value="ACETYLTRANSFERASE"/>
    <property type="match status" value="1"/>
</dbReference>
<evidence type="ECO:0000313" key="5">
    <source>
        <dbReference type="Proteomes" id="UP000007882"/>
    </source>
</evidence>
<dbReference type="OrthoDB" id="4119890at2"/>
<dbReference type="STRING" id="512565.AMIS_58400"/>
<dbReference type="GO" id="GO:0016747">
    <property type="term" value="F:acyltransferase activity, transferring groups other than amino-acyl groups"/>
    <property type="evidence" value="ECO:0007669"/>
    <property type="project" value="InterPro"/>
</dbReference>
<evidence type="ECO:0000313" key="4">
    <source>
        <dbReference type="EMBL" id="BAL91060.1"/>
    </source>
</evidence>
<reference evidence="4 5" key="1">
    <citation type="submission" date="2012-02" db="EMBL/GenBank/DDBJ databases">
        <title>Complete genome sequence of Actinoplanes missouriensis 431 (= NBRC 102363).</title>
        <authorList>
            <person name="Ohnishi Y."/>
            <person name="Ishikawa J."/>
            <person name="Sekine M."/>
            <person name="Hosoyama A."/>
            <person name="Harada T."/>
            <person name="Narita H."/>
            <person name="Hata T."/>
            <person name="Konno Y."/>
            <person name="Tutikane K."/>
            <person name="Fujita N."/>
            <person name="Horinouchi S."/>
            <person name="Hayakawa M."/>
        </authorList>
    </citation>
    <scope>NUCLEOTIDE SEQUENCE [LARGE SCALE GENOMIC DNA]</scope>
    <source>
        <strain evidence="5">ATCC 14538 / DSM 43046 / CBS 188.64 / JCM 3121 / NBRC 102363 / NCIMB 12654 / NRRL B-3342 / UNCC 431</strain>
    </source>
</reference>